<evidence type="ECO:0000313" key="4">
    <source>
        <dbReference type="Proteomes" id="UP000672526"/>
    </source>
</evidence>
<feature type="chain" id="PRO_5046765963" description="DUF3443 domain-containing protein" evidence="2">
    <location>
        <begin position="19"/>
        <end position="426"/>
    </location>
</feature>
<evidence type="ECO:0008006" key="5">
    <source>
        <dbReference type="Google" id="ProtNLM"/>
    </source>
</evidence>
<dbReference type="InterPro" id="IPR021847">
    <property type="entry name" value="DUF3443"/>
</dbReference>
<dbReference type="RefSeq" id="WP_211610027.1">
    <property type="nucleotide sequence ID" value="NZ_CAJNBK010000002.1"/>
</dbReference>
<comment type="caution">
    <text evidence="3">The sequence shown here is derived from an EMBL/GenBank/DDBJ whole genome shotgun (WGS) entry which is preliminary data.</text>
</comment>
<accession>A0ABM8QQX4</accession>
<evidence type="ECO:0000256" key="2">
    <source>
        <dbReference type="SAM" id="SignalP"/>
    </source>
</evidence>
<gene>
    <name evidence="3" type="ORF">R69888_01116</name>
</gene>
<sequence>MTTSSHLHALLLLSAALAGCGGGSGSTTASSQAGAASPASSPNAANSPGAGTPSGGAVSSTAVPVPQSNTPNVQPIAVSTAPGLTRNMLTTSVTVCQPGTGNCATIDNIQVDTGSNGLRILASALPASLSLAAVSSGSGVTGECAVFGGGYAWGAVRNADVRMAGQLAASMPIQLIADPTLPNVPTDCAGSGPSMLTVASLRANGILGVGLFSADCGSGCVNTALPRWYYSCDATGACLASAQALAQQVTNPVSRFALDNNGVVIDLPAIADAGAASVSGSLIFGIGTQANNTLGGASVVKANQATGYVVTSSAGQTYTLSYLDSGSNALFFNSSQLPQCGYWYCPSSTQTASASIVGTDGASNTVSFAIGNSRALFASSNNAFNNLAGIAGNSFGWGLPFFFGRRVYTAIASRATSAGPGPYYAF</sequence>
<reference evidence="3 4" key="1">
    <citation type="submission" date="2021-02" db="EMBL/GenBank/DDBJ databases">
        <authorList>
            <person name="Vanwijnsberghe S."/>
        </authorList>
    </citation>
    <scope>NUCLEOTIDE SEQUENCE [LARGE SCALE GENOMIC DNA]</scope>
    <source>
        <strain evidence="3 4">LMG 31837</strain>
    </source>
</reference>
<keyword evidence="4" id="KW-1185">Reference proteome</keyword>
<feature type="region of interest" description="Disordered" evidence="1">
    <location>
        <begin position="27"/>
        <end position="76"/>
    </location>
</feature>
<feature type="compositionally biased region" description="Low complexity" evidence="1">
    <location>
        <begin position="27"/>
        <end position="51"/>
    </location>
</feature>
<evidence type="ECO:0000256" key="1">
    <source>
        <dbReference type="SAM" id="MobiDB-lite"/>
    </source>
</evidence>
<dbReference type="EMBL" id="CAJNBK010000002">
    <property type="protein sequence ID" value="CAE6710584.1"/>
    <property type="molecule type" value="Genomic_DNA"/>
</dbReference>
<name>A0ABM8QQX4_9BURK</name>
<proteinExistence type="predicted"/>
<dbReference type="Proteomes" id="UP000672526">
    <property type="component" value="Unassembled WGS sequence"/>
</dbReference>
<evidence type="ECO:0000313" key="3">
    <source>
        <dbReference type="EMBL" id="CAE6710584.1"/>
    </source>
</evidence>
<organism evidence="3 4">
    <name type="scientific">Paraburkholderia haematera</name>
    <dbReference type="NCBI Taxonomy" id="2793077"/>
    <lineage>
        <taxon>Bacteria</taxon>
        <taxon>Pseudomonadati</taxon>
        <taxon>Pseudomonadota</taxon>
        <taxon>Betaproteobacteria</taxon>
        <taxon>Burkholderiales</taxon>
        <taxon>Burkholderiaceae</taxon>
        <taxon>Paraburkholderia</taxon>
    </lineage>
</organism>
<feature type="signal peptide" evidence="2">
    <location>
        <begin position="1"/>
        <end position="18"/>
    </location>
</feature>
<feature type="compositionally biased region" description="Polar residues" evidence="1">
    <location>
        <begin position="57"/>
        <end position="73"/>
    </location>
</feature>
<protein>
    <recommendedName>
        <fullName evidence="5">DUF3443 domain-containing protein</fullName>
    </recommendedName>
</protein>
<keyword evidence="2" id="KW-0732">Signal</keyword>
<dbReference type="Pfam" id="PF11925">
    <property type="entry name" value="DUF3443"/>
    <property type="match status" value="1"/>
</dbReference>